<feature type="compositionally biased region" description="Pro residues" evidence="1">
    <location>
        <begin position="1"/>
        <end position="22"/>
    </location>
</feature>
<organism evidence="2 3">
    <name type="scientific">Coprinellus micaceus</name>
    <name type="common">Glistening ink-cap mushroom</name>
    <name type="synonym">Coprinus micaceus</name>
    <dbReference type="NCBI Taxonomy" id="71717"/>
    <lineage>
        <taxon>Eukaryota</taxon>
        <taxon>Fungi</taxon>
        <taxon>Dikarya</taxon>
        <taxon>Basidiomycota</taxon>
        <taxon>Agaricomycotina</taxon>
        <taxon>Agaricomycetes</taxon>
        <taxon>Agaricomycetidae</taxon>
        <taxon>Agaricales</taxon>
        <taxon>Agaricineae</taxon>
        <taxon>Psathyrellaceae</taxon>
        <taxon>Coprinellus</taxon>
    </lineage>
</organism>
<sequence length="277" mass="28979">MATPPPAPPSNTATPPPAPPSPSATGAHATRALQQQEFHPPRAPQQQQFRGGHRTTAISSPSPPSATDPLHATGVLQQQEFRGGRRTIATSPSPSATGPHATSVLQEFEGGYHTMTTPLSPSDTPLPYMTGVLQQFPGSYHFVAAPPPATSTTALPYATASVLQFRGCPERGTFIGSRPNRLDDSAPPTLYALGSSPLVSSPSVPTSNQSATFLGSTRSSILDLPPYEAMFGPFPTYTPLADKAGVQSLLTMMIGSAHLTPTGAGYLCLSPLLRHLH</sequence>
<proteinExistence type="predicted"/>
<evidence type="ECO:0000256" key="1">
    <source>
        <dbReference type="SAM" id="MobiDB-lite"/>
    </source>
</evidence>
<protein>
    <submittedName>
        <fullName evidence="2">Uncharacterized protein</fullName>
    </submittedName>
</protein>
<evidence type="ECO:0000313" key="2">
    <source>
        <dbReference type="EMBL" id="TEB24066.1"/>
    </source>
</evidence>
<dbReference type="Proteomes" id="UP000298030">
    <property type="component" value="Unassembled WGS sequence"/>
</dbReference>
<name>A0A4Y7SQD2_COPMI</name>
<accession>A0A4Y7SQD2</accession>
<comment type="caution">
    <text evidence="2">The sequence shown here is derived from an EMBL/GenBank/DDBJ whole genome shotgun (WGS) entry which is preliminary data.</text>
</comment>
<evidence type="ECO:0000313" key="3">
    <source>
        <dbReference type="Proteomes" id="UP000298030"/>
    </source>
</evidence>
<reference evidence="2 3" key="1">
    <citation type="journal article" date="2019" name="Nat. Ecol. Evol.">
        <title>Megaphylogeny resolves global patterns of mushroom evolution.</title>
        <authorList>
            <person name="Varga T."/>
            <person name="Krizsan K."/>
            <person name="Foldi C."/>
            <person name="Dima B."/>
            <person name="Sanchez-Garcia M."/>
            <person name="Sanchez-Ramirez S."/>
            <person name="Szollosi G.J."/>
            <person name="Szarkandi J.G."/>
            <person name="Papp V."/>
            <person name="Albert L."/>
            <person name="Andreopoulos W."/>
            <person name="Angelini C."/>
            <person name="Antonin V."/>
            <person name="Barry K.W."/>
            <person name="Bougher N.L."/>
            <person name="Buchanan P."/>
            <person name="Buyck B."/>
            <person name="Bense V."/>
            <person name="Catcheside P."/>
            <person name="Chovatia M."/>
            <person name="Cooper J."/>
            <person name="Damon W."/>
            <person name="Desjardin D."/>
            <person name="Finy P."/>
            <person name="Geml J."/>
            <person name="Haridas S."/>
            <person name="Hughes K."/>
            <person name="Justo A."/>
            <person name="Karasinski D."/>
            <person name="Kautmanova I."/>
            <person name="Kiss B."/>
            <person name="Kocsube S."/>
            <person name="Kotiranta H."/>
            <person name="LaButti K.M."/>
            <person name="Lechner B.E."/>
            <person name="Liimatainen K."/>
            <person name="Lipzen A."/>
            <person name="Lukacs Z."/>
            <person name="Mihaltcheva S."/>
            <person name="Morgado L.N."/>
            <person name="Niskanen T."/>
            <person name="Noordeloos M.E."/>
            <person name="Ohm R.A."/>
            <person name="Ortiz-Santana B."/>
            <person name="Ovrebo C."/>
            <person name="Racz N."/>
            <person name="Riley R."/>
            <person name="Savchenko A."/>
            <person name="Shiryaev A."/>
            <person name="Soop K."/>
            <person name="Spirin V."/>
            <person name="Szebenyi C."/>
            <person name="Tomsovsky M."/>
            <person name="Tulloss R.E."/>
            <person name="Uehling J."/>
            <person name="Grigoriev I.V."/>
            <person name="Vagvolgyi C."/>
            <person name="Papp T."/>
            <person name="Martin F.M."/>
            <person name="Miettinen O."/>
            <person name="Hibbett D.S."/>
            <person name="Nagy L.G."/>
        </authorList>
    </citation>
    <scope>NUCLEOTIDE SEQUENCE [LARGE SCALE GENOMIC DNA]</scope>
    <source>
        <strain evidence="2 3">FP101781</strain>
    </source>
</reference>
<gene>
    <name evidence="2" type="ORF">FA13DRAFT_1714976</name>
</gene>
<dbReference type="AlphaFoldDB" id="A0A4Y7SQD2"/>
<keyword evidence="3" id="KW-1185">Reference proteome</keyword>
<dbReference type="EMBL" id="QPFP01000071">
    <property type="protein sequence ID" value="TEB24066.1"/>
    <property type="molecule type" value="Genomic_DNA"/>
</dbReference>
<feature type="region of interest" description="Disordered" evidence="1">
    <location>
        <begin position="1"/>
        <end position="70"/>
    </location>
</feature>